<reference evidence="10" key="1">
    <citation type="submission" date="2021-02" db="EMBL/GenBank/DDBJ databases">
        <authorList>
            <person name="Nowell W R."/>
        </authorList>
    </citation>
    <scope>NUCLEOTIDE SEQUENCE</scope>
</reference>
<keyword evidence="5 7" id="KW-0482">Metalloprotease</keyword>
<name>A0A815UM52_9BILA</name>
<dbReference type="PRINTS" id="PR00480">
    <property type="entry name" value="ASTACIN"/>
</dbReference>
<keyword evidence="2 7" id="KW-0479">Metal-binding</keyword>
<dbReference type="PROSITE" id="PS51864">
    <property type="entry name" value="ASTACIN"/>
    <property type="match status" value="1"/>
</dbReference>
<accession>A0A815UM52</accession>
<dbReference type="Pfam" id="PF01400">
    <property type="entry name" value="Astacin"/>
    <property type="match status" value="1"/>
</dbReference>
<evidence type="ECO:0000256" key="3">
    <source>
        <dbReference type="ARBA" id="ARBA00022801"/>
    </source>
</evidence>
<evidence type="ECO:0000313" key="10">
    <source>
        <dbReference type="EMBL" id="CAF1524636.1"/>
    </source>
</evidence>
<evidence type="ECO:0000256" key="2">
    <source>
        <dbReference type="ARBA" id="ARBA00022723"/>
    </source>
</evidence>
<feature type="non-terminal residue" evidence="10">
    <location>
        <position position="1"/>
    </location>
</feature>
<dbReference type="GO" id="GO:0046872">
    <property type="term" value="F:metal ion binding"/>
    <property type="evidence" value="ECO:0007669"/>
    <property type="project" value="UniProtKB-KW"/>
</dbReference>
<sequence>FDHEQARPDRDNYVRVIWENVQLGQEHNFDKYNSADVDTLNTPYDYGSLLHYPSNYFSVNGGDTLVSLNPGITLGQRDTLSPLDIQAIRTFYGCSASITTTTTPSTTTNTTPSITTNTTPSITTSTTAKVTTTKSHRKG</sequence>
<keyword evidence="3 7" id="KW-0378">Hydrolase</keyword>
<evidence type="ECO:0000259" key="9">
    <source>
        <dbReference type="PROSITE" id="PS51864"/>
    </source>
</evidence>
<dbReference type="GO" id="GO:0004222">
    <property type="term" value="F:metalloendopeptidase activity"/>
    <property type="evidence" value="ECO:0007669"/>
    <property type="project" value="UniProtKB-UniRule"/>
</dbReference>
<dbReference type="GO" id="GO:0006508">
    <property type="term" value="P:proteolysis"/>
    <property type="evidence" value="ECO:0007669"/>
    <property type="project" value="UniProtKB-KW"/>
</dbReference>
<organism evidence="10 11">
    <name type="scientific">Rotaria sordida</name>
    <dbReference type="NCBI Taxonomy" id="392033"/>
    <lineage>
        <taxon>Eukaryota</taxon>
        <taxon>Metazoa</taxon>
        <taxon>Spiralia</taxon>
        <taxon>Gnathifera</taxon>
        <taxon>Rotifera</taxon>
        <taxon>Eurotatoria</taxon>
        <taxon>Bdelloidea</taxon>
        <taxon>Philodinida</taxon>
        <taxon>Philodinidae</taxon>
        <taxon>Rotaria</taxon>
    </lineage>
</organism>
<keyword evidence="4 7" id="KW-0862">Zinc</keyword>
<comment type="cofactor">
    <cofactor evidence="7">
        <name>Zn(2+)</name>
        <dbReference type="ChEBI" id="CHEBI:29105"/>
    </cofactor>
    <text evidence="7">Binds 1 zinc ion per subunit.</text>
</comment>
<gene>
    <name evidence="10" type="ORF">ZHD862_LOCUS38510</name>
</gene>
<dbReference type="InterPro" id="IPR001506">
    <property type="entry name" value="Peptidase_M12A"/>
</dbReference>
<dbReference type="PANTHER" id="PTHR10127:SF780">
    <property type="entry name" value="METALLOENDOPEPTIDASE"/>
    <property type="match status" value="1"/>
</dbReference>
<evidence type="ECO:0000256" key="4">
    <source>
        <dbReference type="ARBA" id="ARBA00022833"/>
    </source>
</evidence>
<comment type="caution">
    <text evidence="10">The sequence shown here is derived from an EMBL/GenBank/DDBJ whole genome shotgun (WGS) entry which is preliminary data.</text>
</comment>
<evidence type="ECO:0000256" key="1">
    <source>
        <dbReference type="ARBA" id="ARBA00022670"/>
    </source>
</evidence>
<dbReference type="PANTHER" id="PTHR10127">
    <property type="entry name" value="DISCOIDIN, CUB, EGF, LAMININ , AND ZINC METALLOPROTEASE DOMAIN CONTAINING"/>
    <property type="match status" value="1"/>
</dbReference>
<dbReference type="EC" id="3.4.24.-" evidence="7"/>
<dbReference type="SUPFAM" id="SSF55486">
    <property type="entry name" value="Metalloproteases ('zincins'), catalytic domain"/>
    <property type="match status" value="1"/>
</dbReference>
<feature type="compositionally biased region" description="Low complexity" evidence="8">
    <location>
        <begin position="101"/>
        <end position="133"/>
    </location>
</feature>
<dbReference type="InterPro" id="IPR024079">
    <property type="entry name" value="MetalloPept_cat_dom_sf"/>
</dbReference>
<dbReference type="AlphaFoldDB" id="A0A815UM52"/>
<evidence type="ECO:0000256" key="7">
    <source>
        <dbReference type="RuleBase" id="RU361183"/>
    </source>
</evidence>
<feature type="domain" description="Peptidase M12A" evidence="9">
    <location>
        <begin position="1"/>
        <end position="95"/>
    </location>
</feature>
<dbReference type="Proteomes" id="UP000663864">
    <property type="component" value="Unassembled WGS sequence"/>
</dbReference>
<dbReference type="Gene3D" id="3.40.390.10">
    <property type="entry name" value="Collagenase (Catalytic Domain)"/>
    <property type="match status" value="1"/>
</dbReference>
<evidence type="ECO:0000256" key="5">
    <source>
        <dbReference type="ARBA" id="ARBA00023049"/>
    </source>
</evidence>
<protein>
    <recommendedName>
        <fullName evidence="7">Metalloendopeptidase</fullName>
        <ecNumber evidence="7">3.4.24.-</ecNumber>
    </recommendedName>
</protein>
<evidence type="ECO:0000256" key="8">
    <source>
        <dbReference type="SAM" id="MobiDB-lite"/>
    </source>
</evidence>
<keyword evidence="1 7" id="KW-0645">Protease</keyword>
<proteinExistence type="predicted"/>
<dbReference type="EMBL" id="CAJNOT010009402">
    <property type="protein sequence ID" value="CAF1524636.1"/>
    <property type="molecule type" value="Genomic_DNA"/>
</dbReference>
<evidence type="ECO:0000313" key="11">
    <source>
        <dbReference type="Proteomes" id="UP000663864"/>
    </source>
</evidence>
<comment type="caution">
    <text evidence="6">Lacks conserved residue(s) required for the propagation of feature annotation.</text>
</comment>
<evidence type="ECO:0000256" key="6">
    <source>
        <dbReference type="PROSITE-ProRule" id="PRU01211"/>
    </source>
</evidence>
<feature type="region of interest" description="Disordered" evidence="8">
    <location>
        <begin position="101"/>
        <end position="139"/>
    </location>
</feature>